<sequence>MPRPKVHDAALRERLLDRAGALLSDGGTDALSLRTLAQDCGTSTTAVYSLFGGKPALLDVLLDRAVHRLTGRLDAVDATTDAGTDPLEHLRRLALAYRDAALDDPRVYEVLSAAPPAAQALRPFADAVRRATTAGALRPEADPSAVALAVQALVHGLVDLELHGLAPAADVTGALRAMLDGWRAPGYGTAPN</sequence>
<dbReference type="InterPro" id="IPR036271">
    <property type="entry name" value="Tet_transcr_reg_TetR-rel_C_sf"/>
</dbReference>
<accession>A0A6M6JIV4</accession>
<organism evidence="6 7">
    <name type="scientific">Pseudonocardia broussonetiae</name>
    <dbReference type="NCBI Taxonomy" id="2736640"/>
    <lineage>
        <taxon>Bacteria</taxon>
        <taxon>Bacillati</taxon>
        <taxon>Actinomycetota</taxon>
        <taxon>Actinomycetes</taxon>
        <taxon>Pseudonocardiales</taxon>
        <taxon>Pseudonocardiaceae</taxon>
        <taxon>Pseudonocardia</taxon>
    </lineage>
</organism>
<dbReference type="Gene3D" id="1.10.357.10">
    <property type="entry name" value="Tetracycline Repressor, domain 2"/>
    <property type="match status" value="1"/>
</dbReference>
<keyword evidence="3" id="KW-0804">Transcription</keyword>
<evidence type="ECO:0000313" key="6">
    <source>
        <dbReference type="EMBL" id="QJY46602.1"/>
    </source>
</evidence>
<dbReference type="InterPro" id="IPR009057">
    <property type="entry name" value="Homeodomain-like_sf"/>
</dbReference>
<dbReference type="Pfam" id="PF00440">
    <property type="entry name" value="TetR_N"/>
    <property type="match status" value="1"/>
</dbReference>
<evidence type="ECO:0000256" key="1">
    <source>
        <dbReference type="ARBA" id="ARBA00023015"/>
    </source>
</evidence>
<dbReference type="InterPro" id="IPR001647">
    <property type="entry name" value="HTH_TetR"/>
</dbReference>
<dbReference type="KEGG" id="pbro:HOP40_12890"/>
<keyword evidence="1" id="KW-0805">Transcription regulation</keyword>
<evidence type="ECO:0000259" key="5">
    <source>
        <dbReference type="PROSITE" id="PS50977"/>
    </source>
</evidence>
<evidence type="ECO:0000313" key="7">
    <source>
        <dbReference type="Proteomes" id="UP000505377"/>
    </source>
</evidence>
<keyword evidence="2 4" id="KW-0238">DNA-binding</keyword>
<evidence type="ECO:0000256" key="4">
    <source>
        <dbReference type="PROSITE-ProRule" id="PRU00335"/>
    </source>
</evidence>
<dbReference type="EMBL" id="CP053564">
    <property type="protein sequence ID" value="QJY46602.1"/>
    <property type="molecule type" value="Genomic_DNA"/>
</dbReference>
<dbReference type="PROSITE" id="PS50977">
    <property type="entry name" value="HTH_TETR_2"/>
    <property type="match status" value="1"/>
</dbReference>
<keyword evidence="7" id="KW-1185">Reference proteome</keyword>
<evidence type="ECO:0000256" key="2">
    <source>
        <dbReference type="ARBA" id="ARBA00023125"/>
    </source>
</evidence>
<feature type="DNA-binding region" description="H-T-H motif" evidence="4">
    <location>
        <begin position="32"/>
        <end position="51"/>
    </location>
</feature>
<dbReference type="SUPFAM" id="SSF46689">
    <property type="entry name" value="Homeodomain-like"/>
    <property type="match status" value="1"/>
</dbReference>
<dbReference type="SUPFAM" id="SSF48498">
    <property type="entry name" value="Tetracyclin repressor-like, C-terminal domain"/>
    <property type="match status" value="1"/>
</dbReference>
<dbReference type="AlphaFoldDB" id="A0A6M6JIV4"/>
<dbReference type="RefSeq" id="WP_172158095.1">
    <property type="nucleotide sequence ID" value="NZ_CP053564.1"/>
</dbReference>
<dbReference type="Proteomes" id="UP000505377">
    <property type="component" value="Chromosome"/>
</dbReference>
<dbReference type="InterPro" id="IPR025996">
    <property type="entry name" value="MT1864/Rv1816-like_C"/>
</dbReference>
<evidence type="ECO:0000256" key="3">
    <source>
        <dbReference type="ARBA" id="ARBA00023163"/>
    </source>
</evidence>
<dbReference type="InterPro" id="IPR050109">
    <property type="entry name" value="HTH-type_TetR-like_transc_reg"/>
</dbReference>
<dbReference type="GO" id="GO:0000976">
    <property type="term" value="F:transcription cis-regulatory region binding"/>
    <property type="evidence" value="ECO:0007669"/>
    <property type="project" value="TreeGrafter"/>
</dbReference>
<name>A0A6M6JIV4_9PSEU</name>
<feature type="domain" description="HTH tetR-type" evidence="5">
    <location>
        <begin position="9"/>
        <end position="69"/>
    </location>
</feature>
<dbReference type="PANTHER" id="PTHR30055:SF234">
    <property type="entry name" value="HTH-TYPE TRANSCRIPTIONAL REGULATOR BETI"/>
    <property type="match status" value="1"/>
</dbReference>
<gene>
    <name evidence="6" type="ORF">HOP40_12890</name>
</gene>
<protein>
    <submittedName>
        <fullName evidence="6">TetR/AcrR family transcriptional regulator</fullName>
    </submittedName>
</protein>
<proteinExistence type="predicted"/>
<dbReference type="Pfam" id="PF13305">
    <property type="entry name" value="TetR_C_33"/>
    <property type="match status" value="1"/>
</dbReference>
<dbReference type="GO" id="GO:0003700">
    <property type="term" value="F:DNA-binding transcription factor activity"/>
    <property type="evidence" value="ECO:0007669"/>
    <property type="project" value="TreeGrafter"/>
</dbReference>
<dbReference type="PANTHER" id="PTHR30055">
    <property type="entry name" value="HTH-TYPE TRANSCRIPTIONAL REGULATOR RUTR"/>
    <property type="match status" value="1"/>
</dbReference>
<reference evidence="6 7" key="1">
    <citation type="submission" date="2020-05" db="EMBL/GenBank/DDBJ databases">
        <authorList>
            <person name="Mo P."/>
        </authorList>
    </citation>
    <scope>NUCLEOTIDE SEQUENCE [LARGE SCALE GENOMIC DNA]</scope>
    <source>
        <strain evidence="6 7">Gen01</strain>
    </source>
</reference>